<dbReference type="PANTHER" id="PTHR22847:SF637">
    <property type="entry name" value="WD REPEAT DOMAIN 5B"/>
    <property type="match status" value="1"/>
</dbReference>
<gene>
    <name evidence="6" type="ORF">PIIN_00754</name>
</gene>
<keyword evidence="7" id="KW-1185">Reference proteome</keyword>
<accession>G4T6E8</accession>
<dbReference type="Proteomes" id="UP000007148">
    <property type="component" value="Unassembled WGS sequence"/>
</dbReference>
<dbReference type="SUPFAM" id="SSF52540">
    <property type="entry name" value="P-loop containing nucleoside triphosphate hydrolases"/>
    <property type="match status" value="1"/>
</dbReference>
<reference evidence="6 7" key="1">
    <citation type="journal article" date="2011" name="PLoS Pathog.">
        <title>Endophytic Life Strategies Decoded by Genome and Transcriptome Analyses of the Mutualistic Root Symbiont Piriformospora indica.</title>
        <authorList>
            <person name="Zuccaro A."/>
            <person name="Lahrmann U."/>
            <person name="Guldener U."/>
            <person name="Langen G."/>
            <person name="Pfiffi S."/>
            <person name="Biedenkopf D."/>
            <person name="Wong P."/>
            <person name="Samans B."/>
            <person name="Grimm C."/>
            <person name="Basiewicz M."/>
            <person name="Murat C."/>
            <person name="Martin F."/>
            <person name="Kogel K.H."/>
        </authorList>
    </citation>
    <scope>NUCLEOTIDE SEQUENCE [LARGE SCALE GENOMIC DNA]</scope>
    <source>
        <strain evidence="6 7">DSM 11827</strain>
    </source>
</reference>
<feature type="compositionally biased region" description="Polar residues" evidence="4">
    <location>
        <begin position="42"/>
        <end position="52"/>
    </location>
</feature>
<dbReference type="InParanoid" id="G4T6E8"/>
<dbReference type="InterPro" id="IPR001680">
    <property type="entry name" value="WD40_rpt"/>
</dbReference>
<dbReference type="FunFam" id="2.130.10.10:FF:000228">
    <property type="entry name" value="COMPASS-like H3K4 histone methylase component WDR5A"/>
    <property type="match status" value="1"/>
</dbReference>
<protein>
    <submittedName>
        <fullName evidence="6">Related to WD40-repeat protein (Notchless protein)</fullName>
    </submittedName>
</protein>
<evidence type="ECO:0000256" key="3">
    <source>
        <dbReference type="PROSITE-ProRule" id="PRU00221"/>
    </source>
</evidence>
<evidence type="ECO:0000256" key="4">
    <source>
        <dbReference type="SAM" id="MobiDB-lite"/>
    </source>
</evidence>
<evidence type="ECO:0000259" key="5">
    <source>
        <dbReference type="Pfam" id="PF24883"/>
    </source>
</evidence>
<proteinExistence type="predicted"/>
<feature type="repeat" description="WD" evidence="3">
    <location>
        <begin position="839"/>
        <end position="880"/>
    </location>
</feature>
<feature type="repeat" description="WD" evidence="3">
    <location>
        <begin position="1224"/>
        <end position="1265"/>
    </location>
</feature>
<keyword evidence="2" id="KW-0677">Repeat</keyword>
<evidence type="ECO:0000313" key="7">
    <source>
        <dbReference type="Proteomes" id="UP000007148"/>
    </source>
</evidence>
<dbReference type="SMART" id="SM00320">
    <property type="entry name" value="WD40"/>
    <property type="match status" value="14"/>
</dbReference>
<evidence type="ECO:0000313" key="6">
    <source>
        <dbReference type="EMBL" id="CCA66915.1"/>
    </source>
</evidence>
<dbReference type="InterPro" id="IPR011047">
    <property type="entry name" value="Quinoprotein_ADH-like_sf"/>
</dbReference>
<name>G4T6E8_SERID</name>
<feature type="repeat" description="WD" evidence="3">
    <location>
        <begin position="1011"/>
        <end position="1052"/>
    </location>
</feature>
<dbReference type="InterPro" id="IPR027417">
    <property type="entry name" value="P-loop_NTPase"/>
</dbReference>
<feature type="repeat" description="WD" evidence="3">
    <location>
        <begin position="968"/>
        <end position="1009"/>
    </location>
</feature>
<feature type="repeat" description="WD" evidence="3">
    <location>
        <begin position="796"/>
        <end position="837"/>
    </location>
</feature>
<dbReference type="CDD" id="cd00200">
    <property type="entry name" value="WD40"/>
    <property type="match status" value="2"/>
</dbReference>
<dbReference type="PROSITE" id="PS00678">
    <property type="entry name" value="WD_REPEATS_1"/>
    <property type="match status" value="11"/>
</dbReference>
<feature type="repeat" description="WD" evidence="3">
    <location>
        <begin position="1267"/>
        <end position="1308"/>
    </location>
</feature>
<dbReference type="PANTHER" id="PTHR22847">
    <property type="entry name" value="WD40 REPEAT PROTEIN"/>
    <property type="match status" value="1"/>
</dbReference>
<organism evidence="6 7">
    <name type="scientific">Serendipita indica (strain DSM 11827)</name>
    <name type="common">Root endophyte fungus</name>
    <name type="synonym">Piriformospora indica</name>
    <dbReference type="NCBI Taxonomy" id="1109443"/>
    <lineage>
        <taxon>Eukaryota</taxon>
        <taxon>Fungi</taxon>
        <taxon>Dikarya</taxon>
        <taxon>Basidiomycota</taxon>
        <taxon>Agaricomycotina</taxon>
        <taxon>Agaricomycetes</taxon>
        <taxon>Sebacinales</taxon>
        <taxon>Serendipitaceae</taxon>
        <taxon>Serendipita</taxon>
    </lineage>
</organism>
<feature type="compositionally biased region" description="Basic and acidic residues" evidence="4">
    <location>
        <begin position="10"/>
        <end position="20"/>
    </location>
</feature>
<feature type="repeat" description="WD" evidence="3">
    <location>
        <begin position="882"/>
        <end position="923"/>
    </location>
</feature>
<dbReference type="PRINTS" id="PR00320">
    <property type="entry name" value="GPROTEINBRPT"/>
</dbReference>
<dbReference type="InterPro" id="IPR056884">
    <property type="entry name" value="NPHP3-like_N"/>
</dbReference>
<dbReference type="STRING" id="1109443.G4T6E8"/>
<dbReference type="HOGENOM" id="CLU_000288_6_3_1"/>
<evidence type="ECO:0000256" key="1">
    <source>
        <dbReference type="ARBA" id="ARBA00022574"/>
    </source>
</evidence>
<dbReference type="InterPro" id="IPR020472">
    <property type="entry name" value="WD40_PAC1"/>
</dbReference>
<feature type="domain" description="Nephrocystin 3-like N-terminal" evidence="5">
    <location>
        <begin position="249"/>
        <end position="413"/>
    </location>
</feature>
<dbReference type="GO" id="GO:0035097">
    <property type="term" value="C:histone methyltransferase complex"/>
    <property type="evidence" value="ECO:0007669"/>
    <property type="project" value="UniProtKB-ARBA"/>
</dbReference>
<dbReference type="InterPro" id="IPR036322">
    <property type="entry name" value="WD40_repeat_dom_sf"/>
</dbReference>
<keyword evidence="1 3" id="KW-0853">WD repeat</keyword>
<dbReference type="OMA" id="PPLKGHT"/>
<dbReference type="PROSITE" id="PS50082">
    <property type="entry name" value="WD_REPEATS_2"/>
    <property type="match status" value="14"/>
</dbReference>
<dbReference type="OrthoDB" id="538223at2759"/>
<comment type="caution">
    <text evidence="6">The sequence shown here is derived from an EMBL/GenBank/DDBJ whole genome shotgun (WGS) entry which is preliminary data.</text>
</comment>
<dbReference type="Pfam" id="PF00400">
    <property type="entry name" value="WD40"/>
    <property type="match status" value="14"/>
</dbReference>
<dbReference type="eggNOG" id="KOG4155">
    <property type="taxonomic scope" value="Eukaryota"/>
</dbReference>
<dbReference type="Pfam" id="PF24883">
    <property type="entry name" value="NPHP3_N"/>
    <property type="match status" value="1"/>
</dbReference>
<sequence length="1471" mass="161438">MKRAIGIFRDSCKPRKKGVESRQSTSTSTSTGHCTDDDRPSTTHPPQSISNSKAERWLARVTLMLSVTKSVADAAGFAPLKGACEAVGTLLETIQAVSDNHSAWYELLRTVQEHATTFQRHLDQLGINDVLEEHGNSIKESIKQYSTVLHELIASICVDSGLEESQTEQDLTLKQLAQRIGTTKLEAGLIIDYEKRLKNAEWRIMCSLIVYVNTSVNASADAEILKKLQVREYTRPRECQVGTRVEILEQCQTWVQDPKAPNILWIKAAPGAGKSAIASSLVRVLGIKKQRLGSSFFFRRQESAITTTKALLQSVAYDLARHPTIRKHLARMLKGDEIDLATPNIDELFHQLVAEPLLKIGNLPNDQTPVVIIDALDECGGLEGAYSAERQQLMRTLVLWSKLSNCKLVVTSREEDDILRTFTCNPPFTIDVLIGDKTASQSKQDIQAFLGEELQKIVAGHSTLPVKWPGAAIIELLAAKANGLFIWASTVVEYLCRGSPKQRLEHIVHGGGGATLNELYTTVLHASFLDSDGLRQKMRTIIAVIIVSKETLGLQTLADLLEMDDCTVKHICNALRPVLEVDGRLCFRHQSFVDYLLDPHTASLSPSLTTGDCDRILARQCLHVMKKKLRFNICEVSSSYLLNKEVLESISCLEAYIPAHLQYASRYWADHLHNSPANEEMVALVRRFLKVQFLSWLEVASFGGFVDEVPSILSILNIWLKANGNDGLAPLVTDMRQFTMDFKKVIKESACHIYISALPLSPQSSAVKMQYERRYPNTLRVTAGGYRSWSPVIKTICGHIGAVKSVAFSPDGLRIVSGSNDKTVRLWDADTGRHVGQPLEGHTSAVCSVAFSPNGQRIVSASQDQTIRLWDVDTGGQIGLPFEGHTKSVNSVAFSPDSRRIVSGSHDNTVRLWDVDTGKQIGHPLKGHTGSVCSVAFSPNGSLIASGSHDKTIRLWNAETGEPIRSPFEGHVESVNSVMFSPDGLRIISGSDDRTVQLWNVATGKSIASSPRGDSWSLKSVAFSQDGLRIVSGSDDKTVYFWDAKTGRQAGAPFRGHTKGVNSVAFSPDGCRIVSGSDDSTLRLWNVETSTEDGFKFSGHTKGFNSIGFSPDGRIVVSGSTTGAVRLWDLEKSRKIAPLKGHTMSVKSAAFSLDGLQVVSGSDDKTIQLWNAKTGEHMGKPFEGHQKGVNSVAFSPDGRRIVSGSQDKTILLWSATSGRRGPPLKGHTGGINSVAFSPDGLRIVSGSDDKTVRFWHVRTGKETGPPLKGHTASVKSVAFSPDGRRVVSGSDDNTVRLWDVETSKAIGRPLHGHNWSVNSVAFSPNGRHIVSASFDRTVRLWDAETGMQIGLPFEGHTCSVNSVAFSPDGRQIISGSDDETVRLWDVATVYSTTAVLNPHCRIEVDGWLRGPNGKVLFWVPPEIRTGLERPGSSIIGRCQRTTLDTSRFMYGEQWTCVKKGRTDVKEYRKIE</sequence>
<feature type="repeat" description="WD" evidence="3">
    <location>
        <begin position="1139"/>
        <end position="1180"/>
    </location>
</feature>
<feature type="repeat" description="WD" evidence="3">
    <location>
        <begin position="1310"/>
        <end position="1351"/>
    </location>
</feature>
<dbReference type="InterPro" id="IPR015943">
    <property type="entry name" value="WD40/YVTN_repeat-like_dom_sf"/>
</dbReference>
<feature type="region of interest" description="Disordered" evidence="4">
    <location>
        <begin position="1"/>
        <end position="52"/>
    </location>
</feature>
<dbReference type="InterPro" id="IPR019775">
    <property type="entry name" value="WD40_repeat_CS"/>
</dbReference>
<feature type="repeat" description="WD" evidence="3">
    <location>
        <begin position="1182"/>
        <end position="1219"/>
    </location>
</feature>
<evidence type="ECO:0000256" key="2">
    <source>
        <dbReference type="ARBA" id="ARBA00022737"/>
    </source>
</evidence>
<dbReference type="Gene3D" id="3.40.50.300">
    <property type="entry name" value="P-loop containing nucleotide triphosphate hydrolases"/>
    <property type="match status" value="1"/>
</dbReference>
<feature type="repeat" description="WD" evidence="3">
    <location>
        <begin position="1353"/>
        <end position="1394"/>
    </location>
</feature>
<feature type="repeat" description="WD" evidence="3">
    <location>
        <begin position="1054"/>
        <end position="1089"/>
    </location>
</feature>
<dbReference type="SUPFAM" id="SSF50978">
    <property type="entry name" value="WD40 repeat-like"/>
    <property type="match status" value="1"/>
</dbReference>
<dbReference type="Gene3D" id="2.130.10.10">
    <property type="entry name" value="YVTN repeat-like/Quinoprotein amine dehydrogenase"/>
    <property type="match status" value="6"/>
</dbReference>
<feature type="repeat" description="WD" evidence="3">
    <location>
        <begin position="1097"/>
        <end position="1138"/>
    </location>
</feature>
<dbReference type="EMBL" id="CAFZ01000007">
    <property type="protein sequence ID" value="CCA66915.1"/>
    <property type="molecule type" value="Genomic_DNA"/>
</dbReference>
<feature type="repeat" description="WD" evidence="3">
    <location>
        <begin position="925"/>
        <end position="966"/>
    </location>
</feature>
<dbReference type="SUPFAM" id="SSF50998">
    <property type="entry name" value="Quinoprotein alcohol dehydrogenase-like"/>
    <property type="match status" value="2"/>
</dbReference>
<dbReference type="PROSITE" id="PS50294">
    <property type="entry name" value="WD_REPEATS_REGION"/>
    <property type="match status" value="14"/>
</dbReference>